<dbReference type="GO" id="GO:0050660">
    <property type="term" value="F:flavin adenine dinucleotide binding"/>
    <property type="evidence" value="ECO:0007669"/>
    <property type="project" value="InterPro"/>
</dbReference>
<dbReference type="Proteomes" id="UP000325780">
    <property type="component" value="Unassembled WGS sequence"/>
</dbReference>
<dbReference type="InterPro" id="IPR036318">
    <property type="entry name" value="FAD-bd_PCMH-like_sf"/>
</dbReference>
<dbReference type="InterPro" id="IPR016169">
    <property type="entry name" value="FAD-bd_PCMH_sub2"/>
</dbReference>
<proteinExistence type="predicted"/>
<gene>
    <name evidence="2" type="ORF">BDV25DRAFT_127423</name>
</gene>
<dbReference type="Pfam" id="PF08031">
    <property type="entry name" value="BBE"/>
    <property type="match status" value="1"/>
</dbReference>
<dbReference type="EMBL" id="ML742042">
    <property type="protein sequence ID" value="KAE8153232.1"/>
    <property type="molecule type" value="Genomic_DNA"/>
</dbReference>
<dbReference type="GO" id="GO:0016491">
    <property type="term" value="F:oxidoreductase activity"/>
    <property type="evidence" value="ECO:0007669"/>
    <property type="project" value="InterPro"/>
</dbReference>
<organism evidence="2 3">
    <name type="scientific">Aspergillus avenaceus</name>
    <dbReference type="NCBI Taxonomy" id="36643"/>
    <lineage>
        <taxon>Eukaryota</taxon>
        <taxon>Fungi</taxon>
        <taxon>Dikarya</taxon>
        <taxon>Ascomycota</taxon>
        <taxon>Pezizomycotina</taxon>
        <taxon>Eurotiomycetes</taxon>
        <taxon>Eurotiomycetidae</taxon>
        <taxon>Eurotiales</taxon>
        <taxon>Aspergillaceae</taxon>
        <taxon>Aspergillus</taxon>
        <taxon>Aspergillus subgen. Circumdati</taxon>
    </lineage>
</organism>
<keyword evidence="3" id="KW-1185">Reference proteome</keyword>
<protein>
    <recommendedName>
        <fullName evidence="1">Berberine/berberine-like domain-containing protein</fullName>
    </recommendedName>
</protein>
<evidence type="ECO:0000313" key="2">
    <source>
        <dbReference type="EMBL" id="KAE8153232.1"/>
    </source>
</evidence>
<accession>A0A5N6U3U4</accession>
<dbReference type="OrthoDB" id="415825at2759"/>
<reference evidence="2 3" key="1">
    <citation type="submission" date="2019-04" db="EMBL/GenBank/DDBJ databases">
        <title>Friends and foes A comparative genomics study of 23 Aspergillus species from section Flavi.</title>
        <authorList>
            <consortium name="DOE Joint Genome Institute"/>
            <person name="Kjaerbolling I."/>
            <person name="Vesth T."/>
            <person name="Frisvad J.C."/>
            <person name="Nybo J.L."/>
            <person name="Theobald S."/>
            <person name="Kildgaard S."/>
            <person name="Isbrandt T."/>
            <person name="Kuo A."/>
            <person name="Sato A."/>
            <person name="Lyhne E.K."/>
            <person name="Kogle M.E."/>
            <person name="Wiebenga A."/>
            <person name="Kun R.S."/>
            <person name="Lubbers R.J."/>
            <person name="Makela M.R."/>
            <person name="Barry K."/>
            <person name="Chovatia M."/>
            <person name="Clum A."/>
            <person name="Daum C."/>
            <person name="Haridas S."/>
            <person name="He G."/>
            <person name="LaButti K."/>
            <person name="Lipzen A."/>
            <person name="Mondo S."/>
            <person name="Riley R."/>
            <person name="Salamov A."/>
            <person name="Simmons B.A."/>
            <person name="Magnuson J.K."/>
            <person name="Henrissat B."/>
            <person name="Mortensen U.H."/>
            <person name="Larsen T.O."/>
            <person name="Devries R.P."/>
            <person name="Grigoriev I.V."/>
            <person name="Machida M."/>
            <person name="Baker S.E."/>
            <person name="Andersen M.R."/>
        </authorList>
    </citation>
    <scope>NUCLEOTIDE SEQUENCE [LARGE SCALE GENOMIC DNA]</scope>
    <source>
        <strain evidence="2 3">IBT 18842</strain>
    </source>
</reference>
<evidence type="ECO:0000259" key="1">
    <source>
        <dbReference type="Pfam" id="PF08031"/>
    </source>
</evidence>
<evidence type="ECO:0000313" key="3">
    <source>
        <dbReference type="Proteomes" id="UP000325780"/>
    </source>
</evidence>
<feature type="domain" description="Berberine/berberine-like" evidence="1">
    <location>
        <begin position="323"/>
        <end position="351"/>
    </location>
</feature>
<sequence length="354" mass="39420">MTTSSIDEQLTALRSLLHPEIITPTPQTASPPYRRLVSTTSLSATIAYLHSTTLGFATYSHGFMSASAKDVLVNTSAFDDFHFNEESETVTIRAGRTWAEVHTKLEDTAQDTGSSSTMARASTEPELLWALRGGGAGYLYRFVVRPRDIWAGPILVPWECLEQVADGIERFVSGPVDPRITMFLYVVEKRLLESIGVASDMLVIHAFDAHGEAHGRASFQWALDVPGAVDQTGHIVKGRMKQFWAPLLREITKETTINAVRWYDYIQSTDESLSECTDPVGPVSSCAWRRPVGAGYILLLGTGVLGNHAELHYLPNGLEDFHDTHKVYWGPHFARLQRLKRQYDPLNRFKSAIA</sequence>
<dbReference type="InterPro" id="IPR012951">
    <property type="entry name" value="BBE"/>
</dbReference>
<dbReference type="Gene3D" id="3.30.465.10">
    <property type="match status" value="2"/>
</dbReference>
<name>A0A5N6U3U4_ASPAV</name>
<dbReference type="AlphaFoldDB" id="A0A5N6U3U4"/>
<dbReference type="SUPFAM" id="SSF56176">
    <property type="entry name" value="FAD-binding/transporter-associated domain-like"/>
    <property type="match status" value="1"/>
</dbReference>
<dbReference type="Gene3D" id="3.40.462.20">
    <property type="match status" value="1"/>
</dbReference>